<keyword evidence="8" id="KW-0325">Glycoprotein</keyword>
<gene>
    <name evidence="14" type="ORF">CCAP1982_LOCUS14574</name>
</gene>
<evidence type="ECO:0000256" key="10">
    <source>
        <dbReference type="SAM" id="Phobius"/>
    </source>
</evidence>
<keyword evidence="5 10" id="KW-1133">Transmembrane helix</keyword>
<dbReference type="FunFam" id="1.10.287.70:FF:000208">
    <property type="entry name" value="Blast:Probable glutamate receptor"/>
    <property type="match status" value="1"/>
</dbReference>
<evidence type="ECO:0000256" key="1">
    <source>
        <dbReference type="ARBA" id="ARBA00004651"/>
    </source>
</evidence>
<dbReference type="InterPro" id="IPR001320">
    <property type="entry name" value="Iontro_rcpt_C"/>
</dbReference>
<evidence type="ECO:0000259" key="13">
    <source>
        <dbReference type="Pfam" id="PF24576"/>
    </source>
</evidence>
<keyword evidence="4 10" id="KW-0812">Transmembrane</keyword>
<feature type="chain" id="PRO_5032978129" evidence="11">
    <location>
        <begin position="25"/>
        <end position="728"/>
    </location>
</feature>
<feature type="domain" description="Ionotropic glutamate receptor C-terminal" evidence="12">
    <location>
        <begin position="427"/>
        <end position="682"/>
    </location>
</feature>
<evidence type="ECO:0000256" key="3">
    <source>
        <dbReference type="ARBA" id="ARBA00022475"/>
    </source>
</evidence>
<evidence type="ECO:0000256" key="6">
    <source>
        <dbReference type="ARBA" id="ARBA00023136"/>
    </source>
</evidence>
<keyword evidence="6 10" id="KW-0472">Membrane</keyword>
<dbReference type="Proteomes" id="UP000606786">
    <property type="component" value="Unassembled WGS sequence"/>
</dbReference>
<feature type="region of interest" description="Disordered" evidence="9">
    <location>
        <begin position="132"/>
        <end position="162"/>
    </location>
</feature>
<sequence>MKLINFNTLCMLLIYCTILGATTGVALPNQLVSVARSSNSTAKAPTAADAAPQPHDADIFMEYFRWHGVHNIMLIVCPQDVATSEAQHKLQSFVRKFMANGFSIRIFNGQDYDDAKVNKPSSESEELNISATVSSTVEATSSTPPPPPSFGPPRTFRSDNSTRRPLRLQLPPLTYKSGFLMLHFASDCALNVLRWSAASENNYFTTNRFWLLLTADPTHISLLEDVEIFVPPDCEVRVIVRQPKLQFFTLVDVYKIAADKPLRRTLLGGASGELWSVQDMLQALREFGSAITYRQNLEGITFKTGLVIAFPDLFTNIEDISLRHIDTISKVNNRLTIELANRLNLHFNTHQVDNYGWHQPNGSFDGLMGRFQRYELDFGQMAIFMRLDRIALVDFVAETFRIRAGIMFRQPPLSAVANIFAMPFASDVWIAILLLMIFTIGIFMVELVYSPHSHEIDILDCVVFVWGAMCQQGFYANLLNRSARVIIFTTFVSTLFLYTSFSANIVALLQSPSEAIQTLSDLAQSPLEIGVQDTVYNKIYFNESTDPITNHLYHKKIAPKGDNIFMRPTVGMEKMRTGLFAYQVELQAGYQIISNTFSEPEKCGLKELEPFQLPMIAVPTRKNFPYKELFRRQLRWQREVGLMNREELKWFPQKPKCEGGVGGFVSIGITECRYALGIFGFGILLSAFCFVLELTVKYARNIAKKIQRNKQQRKADSVAVEYFGNLKT</sequence>
<accession>A0A811V6T9</accession>
<comment type="caution">
    <text evidence="14">The sequence shown here is derived from an EMBL/GenBank/DDBJ whole genome shotgun (WGS) entry which is preliminary data.</text>
</comment>
<comment type="similarity">
    <text evidence="2">Belongs to the glutamate-gated ion channel (TC 1.A.10.1) family.</text>
</comment>
<protein>
    <submittedName>
        <fullName evidence="14">(Mediterranean fruit fly) hypothetical protein</fullName>
    </submittedName>
</protein>
<dbReference type="InterPro" id="IPR052192">
    <property type="entry name" value="Insect_Ionotropic_Sensory_Rcpt"/>
</dbReference>
<dbReference type="Gene3D" id="3.40.190.10">
    <property type="entry name" value="Periplasmic binding protein-like II"/>
    <property type="match status" value="1"/>
</dbReference>
<name>A0A811V6T9_CERCA</name>
<reference evidence="14" key="1">
    <citation type="submission" date="2020-11" db="EMBL/GenBank/DDBJ databases">
        <authorList>
            <person name="Whitehead M."/>
        </authorList>
    </citation>
    <scope>NUCLEOTIDE SEQUENCE</scope>
    <source>
        <strain evidence="14">EGII</strain>
    </source>
</reference>
<dbReference type="Gene3D" id="1.10.287.70">
    <property type="match status" value="1"/>
</dbReference>
<proteinExistence type="inferred from homology"/>
<keyword evidence="7" id="KW-0675">Receptor</keyword>
<dbReference type="Pfam" id="PF00060">
    <property type="entry name" value="Lig_chan"/>
    <property type="match status" value="1"/>
</dbReference>
<keyword evidence="15" id="KW-1185">Reference proteome</keyword>
<evidence type="ECO:0000256" key="4">
    <source>
        <dbReference type="ARBA" id="ARBA00022692"/>
    </source>
</evidence>
<keyword evidence="11" id="KW-0732">Signal</keyword>
<evidence type="ECO:0000256" key="8">
    <source>
        <dbReference type="ARBA" id="ARBA00023180"/>
    </source>
</evidence>
<evidence type="ECO:0000259" key="12">
    <source>
        <dbReference type="Pfam" id="PF00060"/>
    </source>
</evidence>
<organism evidence="14 15">
    <name type="scientific">Ceratitis capitata</name>
    <name type="common">Mediterranean fruit fly</name>
    <name type="synonym">Tephritis capitata</name>
    <dbReference type="NCBI Taxonomy" id="7213"/>
    <lineage>
        <taxon>Eukaryota</taxon>
        <taxon>Metazoa</taxon>
        <taxon>Ecdysozoa</taxon>
        <taxon>Arthropoda</taxon>
        <taxon>Hexapoda</taxon>
        <taxon>Insecta</taxon>
        <taxon>Pterygota</taxon>
        <taxon>Neoptera</taxon>
        <taxon>Endopterygota</taxon>
        <taxon>Diptera</taxon>
        <taxon>Brachycera</taxon>
        <taxon>Muscomorpha</taxon>
        <taxon>Tephritoidea</taxon>
        <taxon>Tephritidae</taxon>
        <taxon>Ceratitis</taxon>
        <taxon>Ceratitis</taxon>
    </lineage>
</organism>
<dbReference type="GO" id="GO:0050907">
    <property type="term" value="P:detection of chemical stimulus involved in sensory perception"/>
    <property type="evidence" value="ECO:0007669"/>
    <property type="project" value="UniProtKB-ARBA"/>
</dbReference>
<evidence type="ECO:0000256" key="9">
    <source>
        <dbReference type="SAM" id="MobiDB-lite"/>
    </source>
</evidence>
<keyword evidence="3" id="KW-1003">Cell membrane</keyword>
<evidence type="ECO:0000256" key="2">
    <source>
        <dbReference type="ARBA" id="ARBA00008685"/>
    </source>
</evidence>
<feature type="transmembrane region" description="Helical" evidence="10">
    <location>
        <begin position="485"/>
        <end position="509"/>
    </location>
</feature>
<feature type="transmembrane region" description="Helical" evidence="10">
    <location>
        <begin position="428"/>
        <end position="449"/>
    </location>
</feature>
<dbReference type="AlphaFoldDB" id="A0A811V6T9"/>
<feature type="transmembrane region" description="Helical" evidence="10">
    <location>
        <begin position="674"/>
        <end position="696"/>
    </location>
</feature>
<feature type="signal peptide" evidence="11">
    <location>
        <begin position="1"/>
        <end position="24"/>
    </location>
</feature>
<dbReference type="OrthoDB" id="6117597at2759"/>
<dbReference type="GO" id="GO:0005886">
    <property type="term" value="C:plasma membrane"/>
    <property type="evidence" value="ECO:0007669"/>
    <property type="project" value="UniProtKB-SubCell"/>
</dbReference>
<feature type="domain" description="Ionotropic receptor 75a N-terminal" evidence="13">
    <location>
        <begin position="187"/>
        <end position="305"/>
    </location>
</feature>
<dbReference type="InterPro" id="IPR057074">
    <property type="entry name" value="IR75A_N"/>
</dbReference>
<evidence type="ECO:0000313" key="15">
    <source>
        <dbReference type="Proteomes" id="UP000606786"/>
    </source>
</evidence>
<dbReference type="SUPFAM" id="SSF53850">
    <property type="entry name" value="Periplasmic binding protein-like II"/>
    <property type="match status" value="1"/>
</dbReference>
<feature type="compositionally biased region" description="Low complexity" evidence="9">
    <location>
        <begin position="132"/>
        <end position="142"/>
    </location>
</feature>
<dbReference type="EMBL" id="CAJHJT010000034">
    <property type="protein sequence ID" value="CAD7006248.1"/>
    <property type="molecule type" value="Genomic_DNA"/>
</dbReference>
<comment type="subcellular location">
    <subcellularLocation>
        <location evidence="1">Cell membrane</location>
        <topology evidence="1">Multi-pass membrane protein</topology>
    </subcellularLocation>
</comment>
<evidence type="ECO:0000313" key="14">
    <source>
        <dbReference type="EMBL" id="CAD7006248.1"/>
    </source>
</evidence>
<evidence type="ECO:0000256" key="11">
    <source>
        <dbReference type="SAM" id="SignalP"/>
    </source>
</evidence>
<dbReference type="Pfam" id="PF24576">
    <property type="entry name" value="IR75A_N"/>
    <property type="match status" value="1"/>
</dbReference>
<dbReference type="PANTHER" id="PTHR42643:SF33">
    <property type="entry name" value="GLUTAMATE RECEPTOR 2-LIKE PROTEIN"/>
    <property type="match status" value="1"/>
</dbReference>
<evidence type="ECO:0000256" key="5">
    <source>
        <dbReference type="ARBA" id="ARBA00022989"/>
    </source>
</evidence>
<evidence type="ECO:0000256" key="7">
    <source>
        <dbReference type="ARBA" id="ARBA00023170"/>
    </source>
</evidence>
<dbReference type="PANTHER" id="PTHR42643">
    <property type="entry name" value="IONOTROPIC RECEPTOR 20A-RELATED"/>
    <property type="match status" value="1"/>
</dbReference>
<dbReference type="GO" id="GO:0015276">
    <property type="term" value="F:ligand-gated monoatomic ion channel activity"/>
    <property type="evidence" value="ECO:0007669"/>
    <property type="project" value="InterPro"/>
</dbReference>